<sequence length="124" mass="13630">MGGGYVSGKIRGTVISNDREAMTFFGPTGCTRDSGLIINAYFTETPLKSDGTTIQATWSSAIYYDNIGNTHVFESLPENDFWLIIDVYERNTGKAQGRLGGKAKMLNGEMIPIEGGRFNIRIKP</sequence>
<organism evidence="1 2">
    <name type="scientific">Flavihumibacter petaseus NBRC 106054</name>
    <dbReference type="NCBI Taxonomy" id="1220578"/>
    <lineage>
        <taxon>Bacteria</taxon>
        <taxon>Pseudomonadati</taxon>
        <taxon>Bacteroidota</taxon>
        <taxon>Chitinophagia</taxon>
        <taxon>Chitinophagales</taxon>
        <taxon>Chitinophagaceae</taxon>
        <taxon>Flavihumibacter</taxon>
    </lineage>
</organism>
<keyword evidence="2" id="KW-1185">Reference proteome</keyword>
<proteinExistence type="predicted"/>
<evidence type="ECO:0000313" key="2">
    <source>
        <dbReference type="Proteomes" id="UP000033121"/>
    </source>
</evidence>
<reference evidence="1 2" key="1">
    <citation type="submission" date="2015-04" db="EMBL/GenBank/DDBJ databases">
        <title>Whole genome shotgun sequence of Flavihumibacter petaseus NBRC 106054.</title>
        <authorList>
            <person name="Miyazawa S."/>
            <person name="Hosoyama A."/>
            <person name="Hashimoto M."/>
            <person name="Noguchi M."/>
            <person name="Tsuchikane K."/>
            <person name="Ohji S."/>
            <person name="Yamazoe A."/>
            <person name="Ichikawa N."/>
            <person name="Kimura A."/>
            <person name="Fujita N."/>
        </authorList>
    </citation>
    <scope>NUCLEOTIDE SEQUENCE [LARGE SCALE GENOMIC DNA]</scope>
    <source>
        <strain evidence="1 2">NBRC 106054</strain>
    </source>
</reference>
<accession>A0A0E9N552</accession>
<protein>
    <submittedName>
        <fullName evidence="1">Uncharacterized protein</fullName>
    </submittedName>
</protein>
<gene>
    <name evidence="1" type="ORF">FPE01S_04_01870</name>
</gene>
<dbReference type="EMBL" id="BBWV01000004">
    <property type="protein sequence ID" value="GAO44944.1"/>
    <property type="molecule type" value="Genomic_DNA"/>
</dbReference>
<evidence type="ECO:0000313" key="1">
    <source>
        <dbReference type="EMBL" id="GAO44944.1"/>
    </source>
</evidence>
<comment type="caution">
    <text evidence="1">The sequence shown here is derived from an EMBL/GenBank/DDBJ whole genome shotgun (WGS) entry which is preliminary data.</text>
</comment>
<dbReference type="AlphaFoldDB" id="A0A0E9N552"/>
<name>A0A0E9N552_9BACT</name>
<dbReference type="Proteomes" id="UP000033121">
    <property type="component" value="Unassembled WGS sequence"/>
</dbReference>
<dbReference type="STRING" id="1220578.FPE01S_04_01870"/>